<dbReference type="PANTHER" id="PTHR35369">
    <property type="entry name" value="BLR3025 PROTEIN-RELATED"/>
    <property type="match status" value="1"/>
</dbReference>
<organism evidence="3 4">
    <name type="scientific">Cutibacterium porci</name>
    <dbReference type="NCBI Taxonomy" id="2605781"/>
    <lineage>
        <taxon>Bacteria</taxon>
        <taxon>Bacillati</taxon>
        <taxon>Actinomycetota</taxon>
        <taxon>Actinomycetes</taxon>
        <taxon>Propionibacteriales</taxon>
        <taxon>Propionibacteriaceae</taxon>
        <taxon>Cutibacterium</taxon>
    </lineage>
</organism>
<accession>A0A7K0J7F2</accession>
<reference evidence="3 4" key="1">
    <citation type="submission" date="2019-08" db="EMBL/GenBank/DDBJ databases">
        <title>In-depth cultivation of the pig gut microbiome towards novel bacterial diversity and tailored functional studies.</title>
        <authorList>
            <person name="Wylensek D."/>
            <person name="Hitch T.C.A."/>
            <person name="Clavel T."/>
        </authorList>
    </citation>
    <scope>NUCLEOTIDE SEQUENCE [LARGE SCALE GENOMIC DNA]</scope>
    <source>
        <strain evidence="3 4">WCA-380-WT-3A</strain>
    </source>
</reference>
<dbReference type="GO" id="GO:0006281">
    <property type="term" value="P:DNA repair"/>
    <property type="evidence" value="ECO:0007669"/>
    <property type="project" value="InterPro"/>
</dbReference>
<keyword evidence="4" id="KW-1185">Reference proteome</keyword>
<dbReference type="InterPro" id="IPR001126">
    <property type="entry name" value="UmuC"/>
</dbReference>
<evidence type="ECO:0000313" key="4">
    <source>
        <dbReference type="Proteomes" id="UP000466104"/>
    </source>
</evidence>
<evidence type="ECO:0000259" key="2">
    <source>
        <dbReference type="Pfam" id="PF00817"/>
    </source>
</evidence>
<dbReference type="Pfam" id="PF00817">
    <property type="entry name" value="IMS"/>
    <property type="match status" value="1"/>
</dbReference>
<dbReference type="AlphaFoldDB" id="A0A7K0J7F2"/>
<gene>
    <name evidence="3" type="ORF">FYJ43_07555</name>
</gene>
<evidence type="ECO:0000256" key="1">
    <source>
        <dbReference type="ARBA" id="ARBA00022763"/>
    </source>
</evidence>
<dbReference type="InterPro" id="IPR050356">
    <property type="entry name" value="SulA_CellDiv_inhibitor"/>
</dbReference>
<dbReference type="RefSeq" id="WP_154563604.1">
    <property type="nucleotide sequence ID" value="NZ_VUMG01000003.1"/>
</dbReference>
<dbReference type="CDD" id="cd03468">
    <property type="entry name" value="PolY_like"/>
    <property type="match status" value="1"/>
</dbReference>
<dbReference type="EMBL" id="VUMG01000003">
    <property type="protein sequence ID" value="MSS45894.1"/>
    <property type="molecule type" value="Genomic_DNA"/>
</dbReference>
<dbReference type="PANTHER" id="PTHR35369:SF2">
    <property type="entry name" value="BLR3025 PROTEIN"/>
    <property type="match status" value="1"/>
</dbReference>
<feature type="domain" description="UmuC" evidence="2">
    <location>
        <begin position="32"/>
        <end position="157"/>
    </location>
</feature>
<protein>
    <submittedName>
        <fullName evidence="3">DNA polymerase Y family protein</fullName>
    </submittedName>
</protein>
<comment type="caution">
    <text evidence="3">The sequence shown here is derived from an EMBL/GenBank/DDBJ whole genome shotgun (WGS) entry which is preliminary data.</text>
</comment>
<dbReference type="SUPFAM" id="SSF56672">
    <property type="entry name" value="DNA/RNA polymerases"/>
    <property type="match status" value="1"/>
</dbReference>
<name>A0A7K0J7F2_9ACTN</name>
<dbReference type="InterPro" id="IPR043502">
    <property type="entry name" value="DNA/RNA_pol_sf"/>
</dbReference>
<proteinExistence type="predicted"/>
<dbReference type="Proteomes" id="UP000466104">
    <property type="component" value="Unassembled WGS sequence"/>
</dbReference>
<evidence type="ECO:0000313" key="3">
    <source>
        <dbReference type="EMBL" id="MSS45894.1"/>
    </source>
</evidence>
<sequence length="530" mass="58049">MSAERLSPLPARVLLVVIPQWRIVAAARRHPGDDPLMIVDRGVVIDCCARAAEEGVVPGLRVRAAQLRCPEGVVVPYDPVFEEVLFEEVVREIEQSVAPAVHVVRPGVAAVAARGVARFYGSEAAAAERMGNVLAHIGYLHVGVSVADGLFAAEVAATDGADARKHTPVFLASGTTRAFLAPYDVSVLARTGRASEELVRTLRQLGLTTIGAFADLDRHHIVQRFADAGQRAHDWARGMDVTMLSPRHPQDDDTMEVVFDDPEPSGTQVVAKVRPVVEKFMTRLAETGRVCSQARILLRATTGFSERTWRQPWQFSGDDLLARLSRQFDDLPRGVDECGADGFCQSGVEAVRIVPAIHRAGEAAEGLFGARPTEHLVHVISQLQQRLGPEGVLVGEVVGGRMLKDRRRLVPFGTVVEDARPVDRPWPGHLEGPAPGIVYSRPLPARLEATDGTPLTTSSDLPSIAPEWFHDGTSRRRVIAWAGPWPIHQRWWSTPTVSVERVQLVTEDQQAWVLAGAADRWWVEARYDEA</sequence>
<keyword evidence="1" id="KW-0227">DNA damage</keyword>